<dbReference type="PANTHER" id="PTHR47642">
    <property type="entry name" value="ATP-DEPENDENT DNA HELICASE"/>
    <property type="match status" value="1"/>
</dbReference>
<feature type="compositionally biased region" description="Basic and acidic residues" evidence="2">
    <location>
        <begin position="1019"/>
        <end position="1044"/>
    </location>
</feature>
<feature type="compositionally biased region" description="Basic and acidic residues" evidence="2">
    <location>
        <begin position="981"/>
        <end position="992"/>
    </location>
</feature>
<accession>A0AAE1LRM0</accession>
<evidence type="ECO:0000313" key="5">
    <source>
        <dbReference type="Proteomes" id="UP001219518"/>
    </source>
</evidence>
<comment type="caution">
    <text evidence="4">The sequence shown here is derived from an EMBL/GenBank/DDBJ whole genome shotgun (WGS) entry which is preliminary data.</text>
</comment>
<feature type="region of interest" description="Disordered" evidence="2">
    <location>
        <begin position="818"/>
        <end position="1191"/>
    </location>
</feature>
<reference evidence="4" key="2">
    <citation type="journal article" date="2023" name="BMC Genomics">
        <title>Pest status, molecular evolution, and epigenetic factors derived from the genome assembly of Frankliniella fusca, a thysanopteran phytovirus vector.</title>
        <authorList>
            <person name="Catto M.A."/>
            <person name="Labadie P.E."/>
            <person name="Jacobson A.L."/>
            <person name="Kennedy G.G."/>
            <person name="Srinivasan R."/>
            <person name="Hunt B.G."/>
        </authorList>
    </citation>
    <scope>NUCLEOTIDE SEQUENCE</scope>
    <source>
        <strain evidence="4">PL_HMW_Pooled</strain>
    </source>
</reference>
<keyword evidence="5" id="KW-1185">Reference proteome</keyword>
<feature type="compositionally biased region" description="Basic and acidic residues" evidence="2">
    <location>
        <begin position="772"/>
        <end position="783"/>
    </location>
</feature>
<feature type="compositionally biased region" description="Low complexity" evidence="2">
    <location>
        <begin position="1118"/>
        <end position="1177"/>
    </location>
</feature>
<feature type="coiled-coil region" evidence="1">
    <location>
        <begin position="79"/>
        <end position="106"/>
    </location>
</feature>
<name>A0AAE1LRM0_9NEOP</name>
<feature type="compositionally biased region" description="Basic residues" evidence="2">
    <location>
        <begin position="1065"/>
        <end position="1077"/>
    </location>
</feature>
<dbReference type="InterPro" id="IPR046700">
    <property type="entry name" value="DUF6570"/>
</dbReference>
<dbReference type="EMBL" id="JAHWGI010001301">
    <property type="protein sequence ID" value="KAK3927817.1"/>
    <property type="molecule type" value="Genomic_DNA"/>
</dbReference>
<feature type="region of interest" description="Disordered" evidence="2">
    <location>
        <begin position="1"/>
        <end position="56"/>
    </location>
</feature>
<feature type="domain" description="DUF6570" evidence="3">
    <location>
        <begin position="161"/>
        <end position="275"/>
    </location>
</feature>
<reference evidence="4" key="1">
    <citation type="submission" date="2021-07" db="EMBL/GenBank/DDBJ databases">
        <authorList>
            <person name="Catto M.A."/>
            <person name="Jacobson A."/>
            <person name="Kennedy G."/>
            <person name="Labadie P."/>
            <person name="Hunt B.G."/>
            <person name="Srinivasan R."/>
        </authorList>
    </citation>
    <scope>NUCLEOTIDE SEQUENCE</scope>
    <source>
        <strain evidence="4">PL_HMW_Pooled</strain>
        <tissue evidence="4">Head</tissue>
    </source>
</reference>
<evidence type="ECO:0000259" key="3">
    <source>
        <dbReference type="Pfam" id="PF20209"/>
    </source>
</evidence>
<evidence type="ECO:0000313" key="4">
    <source>
        <dbReference type="EMBL" id="KAK3927817.1"/>
    </source>
</evidence>
<keyword evidence="1" id="KW-0175">Coiled coil</keyword>
<gene>
    <name evidence="4" type="ORF">KUF71_016102</name>
</gene>
<proteinExistence type="predicted"/>
<feature type="compositionally biased region" description="Low complexity" evidence="2">
    <location>
        <begin position="822"/>
        <end position="849"/>
    </location>
</feature>
<organism evidence="4 5">
    <name type="scientific">Frankliniella fusca</name>
    <dbReference type="NCBI Taxonomy" id="407009"/>
    <lineage>
        <taxon>Eukaryota</taxon>
        <taxon>Metazoa</taxon>
        <taxon>Ecdysozoa</taxon>
        <taxon>Arthropoda</taxon>
        <taxon>Hexapoda</taxon>
        <taxon>Insecta</taxon>
        <taxon>Pterygota</taxon>
        <taxon>Neoptera</taxon>
        <taxon>Paraneoptera</taxon>
        <taxon>Thysanoptera</taxon>
        <taxon>Terebrantia</taxon>
        <taxon>Thripoidea</taxon>
        <taxon>Thripidae</taxon>
        <taxon>Frankliniella</taxon>
    </lineage>
</organism>
<feature type="compositionally biased region" description="Polar residues" evidence="2">
    <location>
        <begin position="930"/>
        <end position="953"/>
    </location>
</feature>
<feature type="compositionally biased region" description="Acidic residues" evidence="2">
    <location>
        <begin position="1045"/>
        <end position="1054"/>
    </location>
</feature>
<feature type="compositionally biased region" description="Basic residues" evidence="2">
    <location>
        <begin position="1"/>
        <end position="28"/>
    </location>
</feature>
<dbReference type="Proteomes" id="UP001219518">
    <property type="component" value="Unassembled WGS sequence"/>
</dbReference>
<feature type="region of interest" description="Disordered" evidence="2">
    <location>
        <begin position="772"/>
        <end position="803"/>
    </location>
</feature>
<sequence length="1303" mass="149724">MANHKVTAKHKRDKLAAKVKAKTARRQSRRDEYNEHQQQVMKKRRLNDVNDEEETKLQLRRNRSHVSKYRQLNDRVQLAEKRKKAYKRWEKYLNEYENEIREYYNHVCNCCGRLCRKSQTKLLKINQLHDKNFTKEFLQKVFYLSNESDKFCKTCYIHITKGNVPRLALSNGLDFPVVDKTISKLNRIEERLIAARHVFQTLWTVKGPEGQYKTKGGIVNVPVDIDTSVTKLPRQVNDTHMIHVRLARKMEYVKNYMSGIVRPKLLYRAAKILVKKPLLKEEGITLSSSWSNSNFQDNTDDIDMYDEEDEFYSNCNIHETLLTHDSLSFNAVAAAGIRFAPAEGKSLTKLSNAFYNNSELSIQEACYNILQIPLSRSSEECIFIPTFPAKDRVRMVKSHRKLEQLDEESTDIFESGLLEHYINRPDSLKDECLAHFAANYRYSSNDGKNSITLKNNTGFIFKRTKPRIIRYRNYHYEIDSDNYIRENLMLFMPWNNEQKDILDKNMEDLFTVNKDSISDNKKPFNAFSDEILNQAFSEAMARTSNEENSTDNHTNEKFDFDEYTLNDEFTYANIETEYDENSCRDKVFFIAPEKLPENKYQELFEKLNQDQRNYIMHVADHFEKTPTKQLLHFLTGGAGSLQKHCNLVRNDKVFTSNDILIFGETWNTPTDNIFIEEFDNIVNVSSSAVHKPQGLAIYIKKKLQKNIKSYSVTVSKHHQGRIQAGILHYNSLINMRTRGVKKNYKQISEGHNLPMESSFDSPEYLDQIEEPAKMNKDEDKQFIRDTNSNENNSENESIDSENNEEIPCLQSPILDDTSTQVENSTTNIDNNNSDTESGTELPQTQTPPETMIPLDQIKQESDSDNEALPNTRKRRSIMNYDSDSPPCKKQSTLIQGCIKPKPSAKQRAALQKNTAKLPQPRKNVKVQAHTPASTPQLNKNQDMSGNTSNASSSKKVKPTHNLPKTSSSKHKLSKPTSTSEKTTHTKKEENTKKKNGSKQAVAPTKTKNKSENNAMKQTVDIDDKQLKKNMKIKKDDKTEKKVTTDDDTSADESEAESKIKDHTTTKKKKLTKKHKKSRETEKDSKISEKPCADKNKKKNKDEPLKQKRLKKKSKKRNSTSSEDTDSTSSSDTSDSSANSNSDTSDSASSSASSKSATSTGSQTSRSSNSSSCVSTESSDQDKKKKKKAKRESNITLADLNNSNKITCRDLKLKKKYKVLNIEWGKQTGSNGKYKVCTVELEDKGRRLNVKMPSYIANWNSEYKKPLLSKLKKNISPYMKVVEVSKKKSSKFKGYFDFVKIEWS</sequence>
<feature type="compositionally biased region" description="Basic residues" evidence="2">
    <location>
        <begin position="1106"/>
        <end position="1117"/>
    </location>
</feature>
<protein>
    <submittedName>
        <fullName evidence="4">Tax1-binding protein 1-like protein</fullName>
    </submittedName>
</protein>
<dbReference type="Pfam" id="PF20209">
    <property type="entry name" value="DUF6570"/>
    <property type="match status" value="1"/>
</dbReference>
<feature type="compositionally biased region" description="Basic and acidic residues" evidence="2">
    <location>
        <begin position="1055"/>
        <end position="1064"/>
    </location>
</feature>
<evidence type="ECO:0000256" key="2">
    <source>
        <dbReference type="SAM" id="MobiDB-lite"/>
    </source>
</evidence>
<evidence type="ECO:0000256" key="1">
    <source>
        <dbReference type="SAM" id="Coils"/>
    </source>
</evidence>
<dbReference type="PANTHER" id="PTHR47642:SF7">
    <property type="entry name" value="ATP-DEPENDENT DNA HELICASE PIF1"/>
    <property type="match status" value="1"/>
</dbReference>
<feature type="compositionally biased region" description="Basic and acidic residues" evidence="2">
    <location>
        <begin position="1078"/>
        <end position="1105"/>
    </location>
</feature>
<dbReference type="InterPro" id="IPR051055">
    <property type="entry name" value="PIF1_helicase"/>
</dbReference>